<dbReference type="Proteomes" id="UP000022611">
    <property type="component" value="Unassembled WGS sequence"/>
</dbReference>
<dbReference type="EMBL" id="AFOY02000015">
    <property type="protein sequence ID" value="EXF94057.1"/>
    <property type="molecule type" value="Genomic_DNA"/>
</dbReference>
<dbReference type="HOGENOM" id="CLU_3383340_0_0_6"/>
<name>A0A010T9M0_PSEFL</name>
<proteinExistence type="predicted"/>
<dbReference type="AlphaFoldDB" id="A0A010T9M0"/>
<dbReference type="PATRIC" id="fig|1042209.11.peg.2966"/>
<organism evidence="1 2">
    <name type="scientific">Pseudomonas fluorescens HK44</name>
    <dbReference type="NCBI Taxonomy" id="1042209"/>
    <lineage>
        <taxon>Bacteria</taxon>
        <taxon>Pseudomonadati</taxon>
        <taxon>Pseudomonadota</taxon>
        <taxon>Gammaproteobacteria</taxon>
        <taxon>Pseudomonadales</taxon>
        <taxon>Pseudomonadaceae</taxon>
        <taxon>Pseudomonas</taxon>
    </lineage>
</organism>
<evidence type="ECO:0000313" key="1">
    <source>
        <dbReference type="EMBL" id="EXF94057.1"/>
    </source>
</evidence>
<reference evidence="1 2" key="1">
    <citation type="journal article" date="2011" name="J. Bacteriol.">
        <title>Draft genome sequence of the polycyclic aromatic hydrocarbon-degrading, genetically engineered bioluminescent bioreporter Pseudomonas fluorescens HK44.</title>
        <authorList>
            <person name="Chauhan A."/>
            <person name="Layton A.C."/>
            <person name="Williams D.E."/>
            <person name="Smartt A.E."/>
            <person name="Ripp S."/>
            <person name="Karpinets T.V."/>
            <person name="Brown S.D."/>
            <person name="Sayler G.S."/>
        </authorList>
    </citation>
    <scope>NUCLEOTIDE SEQUENCE [LARGE SCALE GENOMIC DNA]</scope>
    <source>
        <strain evidence="1 2">HK44</strain>
    </source>
</reference>
<protein>
    <submittedName>
        <fullName evidence="1">Uncharacterized protein</fullName>
    </submittedName>
</protein>
<accession>A0A010T9M0</accession>
<sequence>MFGKFVEDLDSGQISGQRLAFNATLGERNDFFF</sequence>
<evidence type="ECO:0000313" key="2">
    <source>
        <dbReference type="Proteomes" id="UP000022611"/>
    </source>
</evidence>
<comment type="caution">
    <text evidence="1">The sequence shown here is derived from an EMBL/GenBank/DDBJ whole genome shotgun (WGS) entry which is preliminary data.</text>
</comment>
<gene>
    <name evidence="1" type="ORF">HK44_003080</name>
</gene>